<gene>
    <name evidence="5" type="primary">recX</name>
    <name evidence="8" type="ORF">GCM10025881_03770</name>
</gene>
<dbReference type="InterPro" id="IPR053925">
    <property type="entry name" value="RecX_HTH_3rd"/>
</dbReference>
<dbReference type="Proteomes" id="UP001157034">
    <property type="component" value="Unassembled WGS sequence"/>
</dbReference>
<evidence type="ECO:0000256" key="4">
    <source>
        <dbReference type="ARBA" id="ARBA00022490"/>
    </source>
</evidence>
<keyword evidence="4 5" id="KW-0963">Cytoplasm</keyword>
<dbReference type="InterPro" id="IPR003783">
    <property type="entry name" value="Regulatory_RecX"/>
</dbReference>
<sequence length="223" mass="23980">MERSGDGIAPVTYLPGVQPPPERTTRAAAPVRPAPVPARLALHDEPAPDVAAAVDATRAHNVSLHALARRGMSKREIERTLRSRELSEESITAEIERLEASGLIDDMALAQNLVGILQERKGYGRSAVAAELTRRLLAPAAIEYALELIETGDELARAREIAVKRAGQLRGYDRETAVRRLSGYLMRRGYSGSTLRAAVDAALPSTPRRACGSSSTRPGGART</sequence>
<keyword evidence="9" id="KW-1185">Reference proteome</keyword>
<evidence type="ECO:0000259" key="7">
    <source>
        <dbReference type="Pfam" id="PF21981"/>
    </source>
</evidence>
<evidence type="ECO:0000313" key="8">
    <source>
        <dbReference type="EMBL" id="GMA93553.1"/>
    </source>
</evidence>
<dbReference type="EMBL" id="BSVB01000001">
    <property type="protein sequence ID" value="GMA93553.1"/>
    <property type="molecule type" value="Genomic_DNA"/>
</dbReference>
<evidence type="ECO:0000313" key="9">
    <source>
        <dbReference type="Proteomes" id="UP001157034"/>
    </source>
</evidence>
<comment type="subcellular location">
    <subcellularLocation>
        <location evidence="1 5">Cytoplasm</location>
    </subcellularLocation>
</comment>
<dbReference type="PANTHER" id="PTHR33602:SF1">
    <property type="entry name" value="REGULATORY PROTEIN RECX FAMILY PROTEIN"/>
    <property type="match status" value="1"/>
</dbReference>
<reference evidence="9" key="1">
    <citation type="journal article" date="2019" name="Int. J. Syst. Evol. Microbiol.">
        <title>The Global Catalogue of Microorganisms (GCM) 10K type strain sequencing project: providing services to taxonomists for standard genome sequencing and annotation.</title>
        <authorList>
            <consortium name="The Broad Institute Genomics Platform"/>
            <consortium name="The Broad Institute Genome Sequencing Center for Infectious Disease"/>
            <person name="Wu L."/>
            <person name="Ma J."/>
        </authorList>
    </citation>
    <scope>NUCLEOTIDE SEQUENCE [LARGE SCALE GENOMIC DNA]</scope>
    <source>
        <strain evidence="9">NBRC 108894</strain>
    </source>
</reference>
<dbReference type="RefSeq" id="WP_284252400.1">
    <property type="nucleotide sequence ID" value="NZ_BSVB01000001.1"/>
</dbReference>
<dbReference type="Pfam" id="PF21981">
    <property type="entry name" value="RecX_HTH3"/>
    <property type="match status" value="1"/>
</dbReference>
<evidence type="ECO:0000256" key="5">
    <source>
        <dbReference type="HAMAP-Rule" id="MF_01114"/>
    </source>
</evidence>
<comment type="similarity">
    <text evidence="2 5">Belongs to the RecX family.</text>
</comment>
<comment type="caution">
    <text evidence="8">The sequence shown here is derived from an EMBL/GenBank/DDBJ whole genome shotgun (WGS) entry which is preliminary data.</text>
</comment>
<dbReference type="Gene3D" id="1.10.10.10">
    <property type="entry name" value="Winged helix-like DNA-binding domain superfamily/Winged helix DNA-binding domain"/>
    <property type="match status" value="1"/>
</dbReference>
<comment type="function">
    <text evidence="5">Modulates RecA activity.</text>
</comment>
<organism evidence="8 9">
    <name type="scientific">Pseudolysinimonas kribbensis</name>
    <dbReference type="NCBI Taxonomy" id="433641"/>
    <lineage>
        <taxon>Bacteria</taxon>
        <taxon>Bacillati</taxon>
        <taxon>Actinomycetota</taxon>
        <taxon>Actinomycetes</taxon>
        <taxon>Micrococcales</taxon>
        <taxon>Microbacteriaceae</taxon>
        <taxon>Pseudolysinimonas</taxon>
    </lineage>
</organism>
<dbReference type="HAMAP" id="MF_01114">
    <property type="entry name" value="RecX"/>
    <property type="match status" value="1"/>
</dbReference>
<proteinExistence type="inferred from homology"/>
<evidence type="ECO:0000256" key="2">
    <source>
        <dbReference type="ARBA" id="ARBA00009695"/>
    </source>
</evidence>
<protein>
    <recommendedName>
        <fullName evidence="3 5">Regulatory protein RecX</fullName>
    </recommendedName>
</protein>
<dbReference type="PANTHER" id="PTHR33602">
    <property type="entry name" value="REGULATORY PROTEIN RECX FAMILY PROTEIN"/>
    <property type="match status" value="1"/>
</dbReference>
<evidence type="ECO:0000256" key="6">
    <source>
        <dbReference type="SAM" id="MobiDB-lite"/>
    </source>
</evidence>
<name>A0ABQ6JYZ6_9MICO</name>
<evidence type="ECO:0000256" key="1">
    <source>
        <dbReference type="ARBA" id="ARBA00004496"/>
    </source>
</evidence>
<feature type="domain" description="RecX third three-helical" evidence="7">
    <location>
        <begin position="153"/>
        <end position="198"/>
    </location>
</feature>
<dbReference type="InterPro" id="IPR036388">
    <property type="entry name" value="WH-like_DNA-bd_sf"/>
</dbReference>
<feature type="region of interest" description="Disordered" evidence="6">
    <location>
        <begin position="1"/>
        <end position="32"/>
    </location>
</feature>
<evidence type="ECO:0000256" key="3">
    <source>
        <dbReference type="ARBA" id="ARBA00018111"/>
    </source>
</evidence>
<accession>A0ABQ6JYZ6</accession>